<dbReference type="EMBL" id="LT629688">
    <property type="protein sequence ID" value="SDE27187.1"/>
    <property type="molecule type" value="Genomic_DNA"/>
</dbReference>
<dbReference type="Pfam" id="PF01872">
    <property type="entry name" value="RibD_C"/>
    <property type="match status" value="1"/>
</dbReference>
<dbReference type="InterPro" id="IPR024072">
    <property type="entry name" value="DHFR-like_dom_sf"/>
</dbReference>
<dbReference type="STRING" id="675864.SAMN04489747_2980"/>
<name>A0A1G7BJS8_9ACTN</name>
<protein>
    <submittedName>
        <fullName evidence="2">RibD C-terminal domain-containing protein</fullName>
    </submittedName>
</protein>
<dbReference type="InterPro" id="IPR050765">
    <property type="entry name" value="Riboflavin_Biosynth_HTPR"/>
</dbReference>
<dbReference type="Proteomes" id="UP000198546">
    <property type="component" value="Chromosome i"/>
</dbReference>
<keyword evidence="3" id="KW-1185">Reference proteome</keyword>
<dbReference type="RefSeq" id="WP_090594639.1">
    <property type="nucleotide sequence ID" value="NZ_LT629688.1"/>
</dbReference>
<dbReference type="Gene3D" id="3.40.430.10">
    <property type="entry name" value="Dihydrofolate Reductase, subunit A"/>
    <property type="match status" value="1"/>
</dbReference>
<sequence length="221" mass="23751">MSRTRIHNLSISLDGFATGEPQSLEAPFGHAGQRLHEWMFRTRTWAQHMGTGDGAAPSGSVGLDDAFAERHGTGFGAEIMGANKFGPPGWQDDPAWEGWWGPNPPFHTPTFVLTHRPRPPLEKEGGTTFHFLDVSPAEALATAREAAAGADVRIGGGPTVVRDFLSAGLVDHMHLVQVPVVLGRGVRVWDGLEALEDAYEIEAVSSPSGVTHLTFTRRDGA</sequence>
<reference evidence="2 3" key="1">
    <citation type="submission" date="2016-10" db="EMBL/GenBank/DDBJ databases">
        <authorList>
            <person name="de Groot N.N."/>
        </authorList>
    </citation>
    <scope>NUCLEOTIDE SEQUENCE [LARGE SCALE GENOMIC DNA]</scope>
    <source>
        <strain evidence="2 3">MON 2.2</strain>
    </source>
</reference>
<gene>
    <name evidence="2" type="ORF">SAMN04489747_2980</name>
</gene>
<dbReference type="PANTHER" id="PTHR38011:SF12">
    <property type="entry name" value="BIFUNCTIONAL DEAMINASE-REDUCTASE DOMAIN PROTEIN"/>
    <property type="match status" value="1"/>
</dbReference>
<evidence type="ECO:0000313" key="2">
    <source>
        <dbReference type="EMBL" id="SDE27187.1"/>
    </source>
</evidence>
<dbReference type="GO" id="GO:0009231">
    <property type="term" value="P:riboflavin biosynthetic process"/>
    <property type="evidence" value="ECO:0007669"/>
    <property type="project" value="InterPro"/>
</dbReference>
<dbReference type="InterPro" id="IPR002734">
    <property type="entry name" value="RibDG_C"/>
</dbReference>
<accession>A0A1G7BJS8</accession>
<evidence type="ECO:0000259" key="1">
    <source>
        <dbReference type="Pfam" id="PF01872"/>
    </source>
</evidence>
<dbReference type="OrthoDB" id="2313602at2"/>
<dbReference type="AlphaFoldDB" id="A0A1G7BJS8"/>
<evidence type="ECO:0000313" key="3">
    <source>
        <dbReference type="Proteomes" id="UP000198546"/>
    </source>
</evidence>
<dbReference type="SUPFAM" id="SSF53597">
    <property type="entry name" value="Dihydrofolate reductase-like"/>
    <property type="match status" value="1"/>
</dbReference>
<feature type="domain" description="Bacterial bifunctional deaminase-reductase C-terminal" evidence="1">
    <location>
        <begin position="8"/>
        <end position="195"/>
    </location>
</feature>
<organism evidence="2 3">
    <name type="scientific">Auraticoccus monumenti</name>
    <dbReference type="NCBI Taxonomy" id="675864"/>
    <lineage>
        <taxon>Bacteria</taxon>
        <taxon>Bacillati</taxon>
        <taxon>Actinomycetota</taxon>
        <taxon>Actinomycetes</taxon>
        <taxon>Propionibacteriales</taxon>
        <taxon>Propionibacteriaceae</taxon>
        <taxon>Auraticoccus</taxon>
    </lineage>
</organism>
<proteinExistence type="predicted"/>
<dbReference type="GO" id="GO:0008703">
    <property type="term" value="F:5-amino-6-(5-phosphoribosylamino)uracil reductase activity"/>
    <property type="evidence" value="ECO:0007669"/>
    <property type="project" value="InterPro"/>
</dbReference>
<dbReference type="PANTHER" id="PTHR38011">
    <property type="entry name" value="DIHYDROFOLATE REDUCTASE FAMILY PROTEIN (AFU_ORTHOLOGUE AFUA_8G06820)"/>
    <property type="match status" value="1"/>
</dbReference>